<dbReference type="SUPFAM" id="SSF46626">
    <property type="entry name" value="Cytochrome c"/>
    <property type="match status" value="1"/>
</dbReference>
<keyword evidence="10 12" id="KW-0472">Membrane</keyword>
<keyword evidence="14" id="KW-0934">Plastid</keyword>
<comment type="subcellular location">
    <subcellularLocation>
        <location evidence="12">Cellular thylakoid membrane</location>
        <topology evidence="12">Peripheral membrane protein</topology>
        <orientation evidence="12">Lumenal side</orientation>
    </subcellularLocation>
    <subcellularLocation>
        <location evidence="1">Membrane</location>
        <topology evidence="1">Peripheral membrane protein</topology>
    </subcellularLocation>
    <text evidence="12">Associated with photosystem II at the lumenal side of the thylakoid membrane.</text>
</comment>
<dbReference type="InterPro" id="IPR016003">
    <property type="entry name" value="PsbV_cyt_c550-like"/>
</dbReference>
<comment type="function">
    <text evidence="12">One of the extrinsic, lumenal subunits of photosystem II (PSII). PSII is a light-driven water plastoquinone oxidoreductase, using light energy to abstract electrons from H(2)O, generating a proton gradient subsequently used for ATP formation. The extrinsic proteins stabilize the structure of photosystem II oxygen-evolving complex (OEC), the ion environment of oxygen evolution and protect the OEC against heat-induced inactivation. Low-potential cytochrome c that plays a role in the OEC of PSII.</text>
</comment>
<keyword evidence="5 12" id="KW-0349">Heme</keyword>
<feature type="domain" description="Cytochrome c" evidence="13">
    <location>
        <begin position="67"/>
        <end position="166"/>
    </location>
</feature>
<protein>
    <submittedName>
        <fullName evidence="14">Cytochrome c-550</fullName>
    </submittedName>
</protein>
<dbReference type="InterPro" id="IPR029490">
    <property type="entry name" value="Cytochrom_C550"/>
</dbReference>
<dbReference type="GO" id="GO:0009055">
    <property type="term" value="F:electron transfer activity"/>
    <property type="evidence" value="ECO:0007669"/>
    <property type="project" value="InterPro"/>
</dbReference>
<keyword evidence="7 12" id="KW-0249">Electron transport</keyword>
<dbReference type="GO" id="GO:0042651">
    <property type="term" value="C:thylakoid membrane"/>
    <property type="evidence" value="ECO:0007669"/>
    <property type="project" value="UniProtKB-UniRule"/>
</dbReference>
<evidence type="ECO:0000256" key="1">
    <source>
        <dbReference type="ARBA" id="ARBA00004170"/>
    </source>
</evidence>
<feature type="binding site" description="covalent" evidence="12">
    <location>
        <position position="80"/>
    </location>
    <ligand>
        <name>heme c</name>
        <dbReference type="ChEBI" id="CHEBI:61717"/>
    </ligand>
</feature>
<geneLocation type="plastid" evidence="14"/>
<evidence type="ECO:0000313" key="15">
    <source>
        <dbReference type="EMBL" id="AQX45219.1"/>
    </source>
</evidence>
<evidence type="ECO:0000256" key="10">
    <source>
        <dbReference type="ARBA" id="ARBA00023136"/>
    </source>
</evidence>
<dbReference type="GO" id="GO:0005506">
    <property type="term" value="F:iron ion binding"/>
    <property type="evidence" value="ECO:0007669"/>
    <property type="project" value="InterPro"/>
</dbReference>
<evidence type="ECO:0000313" key="14">
    <source>
        <dbReference type="EMBL" id="APP88452.1"/>
    </source>
</evidence>
<dbReference type="GO" id="GO:0009523">
    <property type="term" value="C:photosystem II"/>
    <property type="evidence" value="ECO:0007669"/>
    <property type="project" value="UniProtKB-KW"/>
</dbReference>
<evidence type="ECO:0000256" key="6">
    <source>
        <dbReference type="ARBA" id="ARBA00022723"/>
    </source>
</evidence>
<evidence type="ECO:0000259" key="13">
    <source>
        <dbReference type="PROSITE" id="PS51007"/>
    </source>
</evidence>
<evidence type="ECO:0000256" key="4">
    <source>
        <dbReference type="ARBA" id="ARBA00022531"/>
    </source>
</evidence>
<evidence type="ECO:0000256" key="7">
    <source>
        <dbReference type="ARBA" id="ARBA00022982"/>
    </source>
</evidence>
<feature type="binding site" description="axial binding residue" evidence="12">
    <location>
        <position position="135"/>
    </location>
    <ligand>
        <name>heme c</name>
        <dbReference type="ChEBI" id="CHEBI:61717"/>
    </ligand>
    <ligandPart>
        <name>Fe</name>
        <dbReference type="ChEBI" id="CHEBI:18248"/>
    </ligandPart>
</feature>
<feature type="binding site" description="axial binding residue" evidence="12">
    <location>
        <position position="84"/>
    </location>
    <ligand>
        <name>heme c</name>
        <dbReference type="ChEBI" id="CHEBI:61717"/>
    </ligand>
    <ligandPart>
        <name>Fe</name>
        <dbReference type="ChEBI" id="CHEBI:18248"/>
    </ligandPart>
</feature>
<dbReference type="EMBL" id="KY124271">
    <property type="protein sequence ID" value="AQX45219.1"/>
    <property type="molecule type" value="Genomic_DNA"/>
</dbReference>
<dbReference type="Pfam" id="PF14495">
    <property type="entry name" value="Cytochrom_C550"/>
    <property type="match status" value="1"/>
</dbReference>
<keyword evidence="8 12" id="KW-0408">Iron</keyword>
<dbReference type="InterPro" id="IPR017851">
    <property type="entry name" value="PsbV_cyt_c550"/>
</dbReference>
<evidence type="ECO:0000256" key="12">
    <source>
        <dbReference type="HAMAP-Rule" id="MF_01378"/>
    </source>
</evidence>
<dbReference type="HAMAP" id="MF_01378">
    <property type="entry name" value="PSII_Cyt550"/>
    <property type="match status" value="1"/>
</dbReference>
<dbReference type="GO" id="GO:0022904">
    <property type="term" value="P:respiratory electron transport chain"/>
    <property type="evidence" value="ECO:0007669"/>
    <property type="project" value="InterPro"/>
</dbReference>
<sequence length="180" mass="19575">MFATVRLAFFMASFLSSARQTILRMLLVIPMAALVYCSAPANAALWDASTLTVPNDPDGTPVTFTEEEIKSGRKIFNSSCGTCHAGGITKTNHNVGLDPETLALATPPRNSVEALVDYMKDPTSYDGEYSIADVHPSLSSSDLFVQMRDLDEEDLRLMAGYILVAPKVQGMQWGGGKIYF</sequence>
<keyword evidence="9 12" id="KW-0793">Thylakoid</keyword>
<dbReference type="GO" id="GO:0020037">
    <property type="term" value="F:heme binding"/>
    <property type="evidence" value="ECO:0007669"/>
    <property type="project" value="InterPro"/>
</dbReference>
<keyword evidence="11 12" id="KW-0604">Photosystem II</keyword>
<dbReference type="Gene3D" id="1.10.760.10">
    <property type="entry name" value="Cytochrome c-like domain"/>
    <property type="match status" value="1"/>
</dbReference>
<comment type="similarity">
    <text evidence="2 12">Belongs to the cytochrome c family. PsbV subfamily.</text>
</comment>
<name>A0A1L5YCN3_9EUKA</name>
<keyword evidence="3 12" id="KW-0813">Transport</keyword>
<dbReference type="PROSITE" id="PS51007">
    <property type="entry name" value="CYTC"/>
    <property type="match status" value="1"/>
</dbReference>
<evidence type="ECO:0000256" key="11">
    <source>
        <dbReference type="ARBA" id="ARBA00023276"/>
    </source>
</evidence>
<evidence type="ECO:0000256" key="9">
    <source>
        <dbReference type="ARBA" id="ARBA00023078"/>
    </source>
</evidence>
<dbReference type="GO" id="GO:0019684">
    <property type="term" value="P:photosynthesis, light reaction"/>
    <property type="evidence" value="ECO:0007669"/>
    <property type="project" value="UniProtKB-UniRule"/>
</dbReference>
<organism evidence="14">
    <name type="scientific">Paulinella micropora</name>
    <dbReference type="NCBI Taxonomy" id="1928728"/>
    <lineage>
        <taxon>Eukaryota</taxon>
        <taxon>Sar</taxon>
        <taxon>Rhizaria</taxon>
        <taxon>Cercozoa</taxon>
        <taxon>Imbricatea</taxon>
        <taxon>Silicofilosea</taxon>
        <taxon>Euglyphida</taxon>
        <taxon>Paulinellidae</taxon>
        <taxon>Paulinella</taxon>
    </lineage>
</organism>
<gene>
    <name evidence="12 14" type="primary">psbV</name>
    <name evidence="14" type="ORF">PCKR_687</name>
    <name evidence="15" type="ORF">PFK_687</name>
</gene>
<evidence type="ECO:0000256" key="8">
    <source>
        <dbReference type="ARBA" id="ARBA00023004"/>
    </source>
</evidence>
<dbReference type="InterPro" id="IPR009056">
    <property type="entry name" value="Cyt_c-like_dom"/>
</dbReference>
<evidence type="ECO:0000256" key="5">
    <source>
        <dbReference type="ARBA" id="ARBA00022617"/>
    </source>
</evidence>
<comment type="subunit">
    <text evidence="12">PSII is composed of 1 copy each of membrane proteins PsbA, PsbB, PsbC, PsbD, PsbE, PsbF, PsbH, PsbI, PsbJ, PsbK, PsbL, PsbM, PsbT, PsbX, PsbY, PsbZ, Psb30/Ycf12, peripheral proteins PsbO, CyanoQ (PsbQ), PsbU, PsbV and a large number of cofactors. It forms dimeric complexes.</text>
</comment>
<keyword evidence="6 12" id="KW-0479">Metal-binding</keyword>
<dbReference type="AlphaFoldDB" id="A0A1L5YCN3"/>
<reference evidence="14" key="1">
    <citation type="journal article" date="2017" name="Protist">
        <title>Diversity of the Photosynthetic Paulinella Species, with the Description of Paulinella micropora sp. nov. and the Chromatophore Genome Sequence for strain KR01.</title>
        <authorList>
            <person name="Lhee D."/>
            <person name="Yang E.C."/>
            <person name="Kim J.I."/>
            <person name="Nakayama T."/>
            <person name="Zuccarello G."/>
            <person name="Andersen R.A."/>
            <person name="Yoon H.S."/>
        </authorList>
    </citation>
    <scope>NUCLEOTIDE SEQUENCE</scope>
    <source>
        <strain evidence="15">FK01</strain>
        <strain evidence="14">KR01</strain>
    </source>
</reference>
<dbReference type="InterPro" id="IPR036909">
    <property type="entry name" value="Cyt_c-like_dom_sf"/>
</dbReference>
<comment type="cofactor">
    <cofactor evidence="12">
        <name>heme c</name>
        <dbReference type="ChEBI" id="CHEBI:61717"/>
    </cofactor>
    <text evidence="12">Binds 1 heme c group covalently per subunit.</text>
</comment>
<dbReference type="EMBL" id="KX897545">
    <property type="protein sequence ID" value="APP88452.1"/>
    <property type="molecule type" value="Genomic_DNA"/>
</dbReference>
<evidence type="ECO:0000256" key="2">
    <source>
        <dbReference type="ARBA" id="ARBA00010433"/>
    </source>
</evidence>
<accession>A0A1L5YCN3</accession>
<dbReference type="PIRSF" id="PIRSF005890">
    <property type="entry name" value="Phot_II_cyt_c550"/>
    <property type="match status" value="1"/>
</dbReference>
<proteinExistence type="inferred from homology"/>
<dbReference type="NCBIfam" id="TIGR03045">
    <property type="entry name" value="PS_II_C550"/>
    <property type="match status" value="1"/>
</dbReference>
<feature type="binding site" description="covalent" evidence="12">
    <location>
        <position position="83"/>
    </location>
    <ligand>
        <name>heme c</name>
        <dbReference type="ChEBI" id="CHEBI:61717"/>
    </ligand>
</feature>
<keyword evidence="4 12" id="KW-0602">Photosynthesis</keyword>
<evidence type="ECO:0000256" key="3">
    <source>
        <dbReference type="ARBA" id="ARBA00022448"/>
    </source>
</evidence>